<dbReference type="OMA" id="STARICK"/>
<dbReference type="InParanoid" id="A7AQK9"/>
<protein>
    <submittedName>
        <fullName evidence="1">Uncharacterized protein</fullName>
    </submittedName>
</protein>
<name>A7AQK9_BABBO</name>
<sequence length="880" mass="100419">MLNKKLVFSLAKDAIKRRSLNIIAQIERSFDYHLDLSISALSGNDAFENETSKDVSDQKIKTVSKEVIRSIASIENVALERSGSISLLGIDCLRPHEIVLGFQLVDIFCSLKSPLELQMSDRQKIEVRLRTLMMLACSQIDAFDFVKTALVMNALVNIIQNGHIDAVLVNGLRKCNTATVGFDRKLRSAWNHKSITLEDYSLVNALTCFHDTVSTNVMVSLNLFSTRKVNESALKVPSNEIDAHSICMVLKYYAALNYASFKLVSLILKWIETQNEMHIEDKYNILISLGKLDNSELYLSLKKTTPWENTKTKLTYESRNINLHHSSDVKSGTTTKNHLLQENEDNNSMAEVFISSVIRLKSVGNASVKRLQLYIASLVKFRERAISLDILRQMATGALKDASTRVFPGTQQKQVFFTVYASLLYNIKLCTNNPPLLSRSEIQEFFLSNNVQNSILASLLSLAKNPTKTRIQPLADICVFMKLMGGVNHVPVAKFRLTHFRKVLKEVIGLSFWYSSESFIVRHFNEMSEYLYGDNAFKPKVLDRLCIIYKEINQNSIPHDVLRIYIDLTGLLRCLYRENVHVTSDLHEQIKVLIHSTYKNIPSDKVLYIMRMIHSLARILNGDVKLHSFYDFKGILFHILSHSQWKDNVLLLVDILYNLLPSSISWIVCETNSTQLLDVLTHYHTSVVLPRFHLPSPWQPTGVENPLWEGGTLDISVFAKYVHIVWTIQERSSFHREAYLSKLCDIVCHLSAFQNAKRKKPALLNFCDDEYGSKKGNERWQSFSVHLLARVLLQMHKQSVGSQQCNRHPDSTALRGLAFLCQQLSDSLDHGNDHKASMNRLTNLLTDHIEYVACIEIIDNMRRKLLLMMESQSYHGDAIT</sequence>
<dbReference type="RefSeq" id="XP_001610396.1">
    <property type="nucleotide sequence ID" value="XM_001610346.1"/>
</dbReference>
<comment type="caution">
    <text evidence="1">The sequence shown here is derived from an EMBL/GenBank/DDBJ whole genome shotgun (WGS) entry which is preliminary data.</text>
</comment>
<proteinExistence type="predicted"/>
<keyword evidence="2" id="KW-1185">Reference proteome</keyword>
<evidence type="ECO:0000313" key="1">
    <source>
        <dbReference type="EMBL" id="EDO06828.1"/>
    </source>
</evidence>
<organism evidence="1 2">
    <name type="scientific">Babesia bovis</name>
    <dbReference type="NCBI Taxonomy" id="5865"/>
    <lineage>
        <taxon>Eukaryota</taxon>
        <taxon>Sar</taxon>
        <taxon>Alveolata</taxon>
        <taxon>Apicomplexa</taxon>
        <taxon>Aconoidasida</taxon>
        <taxon>Piroplasmida</taxon>
        <taxon>Babesiidae</taxon>
        <taxon>Babesia</taxon>
    </lineage>
</organism>
<dbReference type="GeneID" id="5478630"/>
<gene>
    <name evidence="1" type="ORF">BBOV_IV004670</name>
</gene>
<reference evidence="2" key="2">
    <citation type="journal article" date="2020" name="Data Brief">
        <title>Transcriptome dataset of Babesia bovis life stages within vertebrate and invertebrate hosts.</title>
        <authorList>
            <person name="Ueti M.W."/>
            <person name="Johnson W.C."/>
            <person name="Kappmeyer L.S."/>
            <person name="Herndon D.R."/>
            <person name="Mousel M.R."/>
            <person name="Reif K.E."/>
            <person name="Taus N.S."/>
            <person name="Ifeonu O.O."/>
            <person name="Silva J.C."/>
            <person name="Suarez C.E."/>
            <person name="Brayton K.A."/>
        </authorList>
    </citation>
    <scope>NUCLEOTIDE SEQUENCE [LARGE SCALE GENOMIC DNA]</scope>
</reference>
<dbReference type="Proteomes" id="UP000002173">
    <property type="component" value="Unassembled WGS sequence"/>
</dbReference>
<dbReference type="AlphaFoldDB" id="A7AQK9"/>
<dbReference type="EMBL" id="AAXT01000002">
    <property type="protein sequence ID" value="EDO06828.1"/>
    <property type="molecule type" value="Genomic_DNA"/>
</dbReference>
<reference evidence="2" key="3">
    <citation type="journal article" date="2021" name="Int. J. Parasitol.">
        <title>Comparative analysis of gene expression between Babesia bovis blood stages and kinetes allowed by improved genome annotation.</title>
        <authorList>
            <person name="Ueti M.W."/>
            <person name="Johnson W.C."/>
            <person name="Kappmeyer L.S."/>
            <person name="Herndon D.R."/>
            <person name="Mousel M.R."/>
            <person name="Reif K.E."/>
            <person name="Taus N.S."/>
            <person name="Ifeonu O.O."/>
            <person name="Silva J.C."/>
            <person name="Suarez C.E."/>
            <person name="Brayton K.A."/>
        </authorList>
    </citation>
    <scope>NUCLEOTIDE SEQUENCE [LARGE SCALE GENOMIC DNA]</scope>
</reference>
<reference evidence="1 2" key="1">
    <citation type="journal article" date="2007" name="PLoS Pathog.">
        <title>Genome sequence of Babesia bovis and comparative analysis of apicomplexan hemoprotozoa.</title>
        <authorList>
            <person name="Brayton K.A."/>
            <person name="Lau A.O.T."/>
            <person name="Herndon D.R."/>
            <person name="Hannick L."/>
            <person name="Kappmeyer L.S."/>
            <person name="Berens S.J."/>
            <person name="Bidwell S.L."/>
            <person name="Brown W.C."/>
            <person name="Crabtree J."/>
            <person name="Fadrosh D."/>
            <person name="Feldblum T."/>
            <person name="Forberger H.A."/>
            <person name="Haas B.J."/>
            <person name="Howell J.M."/>
            <person name="Khouri H."/>
            <person name="Koo H."/>
            <person name="Mann D.J."/>
            <person name="Norimine J."/>
            <person name="Paulsen I.T."/>
            <person name="Radune D."/>
            <person name="Ren Q."/>
            <person name="Smith R.K. Jr."/>
            <person name="Suarez C.E."/>
            <person name="White O."/>
            <person name="Wortman J.R."/>
            <person name="Knowles D.P. Jr."/>
            <person name="McElwain T.F."/>
            <person name="Nene V.M."/>
        </authorList>
    </citation>
    <scope>NUCLEOTIDE SEQUENCE [LARGE SCALE GENOMIC DNA]</scope>
    <source>
        <strain evidence="1">T2Bo</strain>
    </source>
</reference>
<dbReference type="VEuPathDB" id="PiroplasmaDB:BBOV_IV004670"/>
<evidence type="ECO:0000313" key="2">
    <source>
        <dbReference type="Proteomes" id="UP000002173"/>
    </source>
</evidence>
<accession>A7AQK9</accession>
<dbReference type="KEGG" id="bbo:BBOV_IV004670"/>
<dbReference type="eggNOG" id="ENOG502QX20">
    <property type="taxonomic scope" value="Eukaryota"/>
</dbReference>